<evidence type="ECO:0000256" key="1">
    <source>
        <dbReference type="ARBA" id="ARBA00001946"/>
    </source>
</evidence>
<feature type="coiled-coil region" evidence="5">
    <location>
        <begin position="35"/>
        <end position="62"/>
    </location>
</feature>
<dbReference type="InterPro" id="IPR008930">
    <property type="entry name" value="Terpenoid_cyclase/PrenylTrfase"/>
</dbReference>
<dbReference type="Pfam" id="PF01397">
    <property type="entry name" value="Terpene_synth"/>
    <property type="match status" value="1"/>
</dbReference>
<dbReference type="InterPro" id="IPR036965">
    <property type="entry name" value="Terpene_synth_N_sf"/>
</dbReference>
<dbReference type="CDD" id="cd00684">
    <property type="entry name" value="Terpene_cyclase_plant_C1"/>
    <property type="match status" value="1"/>
</dbReference>
<dbReference type="GO" id="GO:0010333">
    <property type="term" value="F:terpene synthase activity"/>
    <property type="evidence" value="ECO:0007669"/>
    <property type="project" value="InterPro"/>
</dbReference>
<dbReference type="FunFam" id="1.50.10.130:FF:000001">
    <property type="entry name" value="Isoprene synthase, chloroplastic"/>
    <property type="match status" value="1"/>
</dbReference>
<dbReference type="Gene3D" id="1.50.10.130">
    <property type="entry name" value="Terpene synthase, N-terminal domain"/>
    <property type="match status" value="1"/>
</dbReference>
<evidence type="ECO:0000313" key="8">
    <source>
        <dbReference type="EMBL" id="EXB97316.1"/>
    </source>
</evidence>
<dbReference type="SUPFAM" id="SSF48239">
    <property type="entry name" value="Terpenoid cyclases/Protein prenyltransferases"/>
    <property type="match status" value="1"/>
</dbReference>
<dbReference type="InterPro" id="IPR050148">
    <property type="entry name" value="Terpene_synthase-like"/>
</dbReference>
<dbReference type="InterPro" id="IPR034741">
    <property type="entry name" value="Terpene_cyclase-like_1_C"/>
</dbReference>
<dbReference type="PANTHER" id="PTHR31225:SF9">
    <property type="entry name" value="TERPENE SYNTHASE 10"/>
    <property type="match status" value="1"/>
</dbReference>
<sequence length="567" mass="66129">MAANGTTTSDEKIVRSSGYSKYPTIWDFDYVQSITSEYTNELEKYASQRNKLKDKVKIMLDQVLEPLALLEHIDFLERLGLSYHFEDEIKKILKGIYTNNHFGMDAWKGNLHATALAFRLLRQYQYWVPQEVFDIFMDETRNFKESLRNDILGMLSLYEASFLLLEGETILEETRDFTSKNLQEYVKNNKEENYLSILVGHALEVPLHWRVPRVEARWFIDLCRNNKKYMDPTSLELAILDFNIVQSTHQQELKDLYRWWRHSGLGQIMNFCRDRLVENVLWNVGMVFEPQYGYCRKISTKIFLLLTVVDDTYDSYGTLDELEKFTNAFQSWETNAMDALSDTMKLSFLAVYNTTNELAYDVLKEQGLHIIKYLKKLWADLSKCYLLEAKWYTSGHTPTFQEYLENGWVSIAAPIVLVIAYICVTNPLRQEAIMLLAMEGYPSIIREASIIGRLTNDLSTLPFELEKGNVPTSIQCYMNEFGASEDEARQHIKLIIDESWKQLNKDRDANSPFSRTFLDICTNLPRMTMWFYDGRDGFGVQYHCKTKDCASSLLLNSIPLGHEDQDI</sequence>
<evidence type="ECO:0000256" key="3">
    <source>
        <dbReference type="ARBA" id="ARBA00022842"/>
    </source>
</evidence>
<dbReference type="GO" id="GO:0016102">
    <property type="term" value="P:diterpenoid biosynthetic process"/>
    <property type="evidence" value="ECO:0007669"/>
    <property type="project" value="InterPro"/>
</dbReference>
<keyword evidence="4" id="KW-0456">Lyase</keyword>
<dbReference type="EMBL" id="KE345262">
    <property type="protein sequence ID" value="EXB97316.1"/>
    <property type="molecule type" value="Genomic_DNA"/>
</dbReference>
<dbReference type="STRING" id="981085.W9RLY7"/>
<comment type="cofactor">
    <cofactor evidence="1">
        <name>Mg(2+)</name>
        <dbReference type="ChEBI" id="CHEBI:18420"/>
    </cofactor>
</comment>
<evidence type="ECO:0000256" key="2">
    <source>
        <dbReference type="ARBA" id="ARBA00022723"/>
    </source>
</evidence>
<dbReference type="AlphaFoldDB" id="W9RLY7"/>
<name>W9RLY7_9ROSA</name>
<evidence type="ECO:0000259" key="6">
    <source>
        <dbReference type="Pfam" id="PF01397"/>
    </source>
</evidence>
<evidence type="ECO:0000256" key="4">
    <source>
        <dbReference type="ARBA" id="ARBA00023239"/>
    </source>
</evidence>
<dbReference type="SFLD" id="SFLDG01019">
    <property type="entry name" value="Terpene_Cyclase_Like_1_C_Termi"/>
    <property type="match status" value="1"/>
</dbReference>
<evidence type="ECO:0000313" key="9">
    <source>
        <dbReference type="Proteomes" id="UP000030645"/>
    </source>
</evidence>
<accession>W9RLY7</accession>
<dbReference type="Proteomes" id="UP000030645">
    <property type="component" value="Unassembled WGS sequence"/>
</dbReference>
<gene>
    <name evidence="8" type="ORF">L484_024177</name>
</gene>
<keyword evidence="9" id="KW-1185">Reference proteome</keyword>
<keyword evidence="5" id="KW-0175">Coiled coil</keyword>
<dbReference type="InterPro" id="IPR005630">
    <property type="entry name" value="Terpene_synthase_metal-bd"/>
</dbReference>
<dbReference type="Pfam" id="PF03936">
    <property type="entry name" value="Terpene_synth_C"/>
    <property type="match status" value="1"/>
</dbReference>
<keyword evidence="2" id="KW-0479">Metal-binding</keyword>
<dbReference type="InterPro" id="IPR001906">
    <property type="entry name" value="Terpene_synth_N"/>
</dbReference>
<proteinExistence type="predicted"/>
<dbReference type="eggNOG" id="ENOG502QUH3">
    <property type="taxonomic scope" value="Eukaryota"/>
</dbReference>
<dbReference type="SFLD" id="SFLDS00005">
    <property type="entry name" value="Isoprenoid_Synthase_Type_I"/>
    <property type="match status" value="1"/>
</dbReference>
<dbReference type="PANTHER" id="PTHR31225">
    <property type="entry name" value="OS04G0344100 PROTEIN-RELATED"/>
    <property type="match status" value="1"/>
</dbReference>
<dbReference type="FunFam" id="1.10.600.10:FF:000007">
    <property type="entry name" value="Isoprene synthase, chloroplastic"/>
    <property type="match status" value="1"/>
</dbReference>
<keyword evidence="3" id="KW-0460">Magnesium</keyword>
<dbReference type="GO" id="GO:0000287">
    <property type="term" value="F:magnesium ion binding"/>
    <property type="evidence" value="ECO:0007669"/>
    <property type="project" value="InterPro"/>
</dbReference>
<evidence type="ECO:0000259" key="7">
    <source>
        <dbReference type="Pfam" id="PF03936"/>
    </source>
</evidence>
<reference evidence="9" key="1">
    <citation type="submission" date="2013-01" db="EMBL/GenBank/DDBJ databases">
        <title>Draft Genome Sequence of a Mulberry Tree, Morus notabilis C.K. Schneid.</title>
        <authorList>
            <person name="He N."/>
            <person name="Zhao S."/>
        </authorList>
    </citation>
    <scope>NUCLEOTIDE SEQUENCE</scope>
</reference>
<feature type="domain" description="Terpene synthase N-terminal" evidence="6">
    <location>
        <begin position="25"/>
        <end position="203"/>
    </location>
</feature>
<dbReference type="Gene3D" id="1.10.600.10">
    <property type="entry name" value="Farnesyl Diphosphate Synthase"/>
    <property type="match status" value="1"/>
</dbReference>
<dbReference type="InterPro" id="IPR044814">
    <property type="entry name" value="Terpene_cyclase_plant_C1"/>
</dbReference>
<organism evidence="8 9">
    <name type="scientific">Morus notabilis</name>
    <dbReference type="NCBI Taxonomy" id="981085"/>
    <lineage>
        <taxon>Eukaryota</taxon>
        <taxon>Viridiplantae</taxon>
        <taxon>Streptophyta</taxon>
        <taxon>Embryophyta</taxon>
        <taxon>Tracheophyta</taxon>
        <taxon>Spermatophyta</taxon>
        <taxon>Magnoliopsida</taxon>
        <taxon>eudicotyledons</taxon>
        <taxon>Gunneridae</taxon>
        <taxon>Pentapetalae</taxon>
        <taxon>rosids</taxon>
        <taxon>fabids</taxon>
        <taxon>Rosales</taxon>
        <taxon>Moraceae</taxon>
        <taxon>Moreae</taxon>
        <taxon>Morus</taxon>
    </lineage>
</organism>
<feature type="domain" description="Terpene synthase metal-binding" evidence="7">
    <location>
        <begin position="265"/>
        <end position="502"/>
    </location>
</feature>
<evidence type="ECO:0000256" key="5">
    <source>
        <dbReference type="SAM" id="Coils"/>
    </source>
</evidence>
<protein>
    <submittedName>
        <fullName evidence="8">Myrcene synthase</fullName>
    </submittedName>
</protein>
<dbReference type="SUPFAM" id="SSF48576">
    <property type="entry name" value="Terpenoid synthases"/>
    <property type="match status" value="1"/>
</dbReference>
<dbReference type="InterPro" id="IPR008949">
    <property type="entry name" value="Isoprenoid_synthase_dom_sf"/>
</dbReference>